<dbReference type="InterPro" id="IPR027417">
    <property type="entry name" value="P-loop_NTPase"/>
</dbReference>
<dbReference type="PANTHER" id="PTHR42794:SF2">
    <property type="entry name" value="ABC TRANSPORTER ATP-BINDING PROTEIN"/>
    <property type="match status" value="1"/>
</dbReference>
<dbReference type="Gene3D" id="3.40.50.300">
    <property type="entry name" value="P-loop containing nucleotide triphosphate hydrolases"/>
    <property type="match status" value="1"/>
</dbReference>
<dbReference type="RefSeq" id="WP_171201116.1">
    <property type="nucleotide sequence ID" value="NZ_JABEND010000013.1"/>
</dbReference>
<keyword evidence="6" id="KW-1185">Reference proteome</keyword>
<sequence>MTLSVDEVTSRAGTAAELRAAELVVYPARSGDRGPALLRGVSMTARPAGVTGLIGPNGAGKTTLLRSLAGLQPISSGEVLLGARPLHRVPRRQRARLLALLQQQAETELPLAVLDVVLLGRIPHRGRWQPVGDRDTTVAAQALRAVGMESFAERRWASLSGGERQRVQLARALAQQPEVLLLDEPTNHLDLRAQWEILALARDSGRTVIAALHDLNLAAAFCDHLVVLEHGTVAAAGPPAEILSAGLVEQVYGVRPEVLHTAAGRPVFAPPAP</sequence>
<keyword evidence="1" id="KW-0813">Transport</keyword>
<dbReference type="FunFam" id="3.40.50.300:FF:000134">
    <property type="entry name" value="Iron-enterobactin ABC transporter ATP-binding protein"/>
    <property type="match status" value="1"/>
</dbReference>
<dbReference type="Proteomes" id="UP000562984">
    <property type="component" value="Unassembled WGS sequence"/>
</dbReference>
<evidence type="ECO:0000313" key="6">
    <source>
        <dbReference type="Proteomes" id="UP000562984"/>
    </source>
</evidence>
<dbReference type="AlphaFoldDB" id="A0A849AA68"/>
<protein>
    <submittedName>
        <fullName evidence="5">ABC transporter ATP-binding protein</fullName>
    </submittedName>
</protein>
<organism evidence="5 6">
    <name type="scientific">Nakamurella aerolata</name>
    <dbReference type="NCBI Taxonomy" id="1656892"/>
    <lineage>
        <taxon>Bacteria</taxon>
        <taxon>Bacillati</taxon>
        <taxon>Actinomycetota</taxon>
        <taxon>Actinomycetes</taxon>
        <taxon>Nakamurellales</taxon>
        <taxon>Nakamurellaceae</taxon>
        <taxon>Nakamurella</taxon>
    </lineage>
</organism>
<name>A0A849AA68_9ACTN</name>
<dbReference type="PROSITE" id="PS00211">
    <property type="entry name" value="ABC_TRANSPORTER_1"/>
    <property type="match status" value="1"/>
</dbReference>
<dbReference type="SUPFAM" id="SSF52540">
    <property type="entry name" value="P-loop containing nucleoside triphosphate hydrolases"/>
    <property type="match status" value="1"/>
</dbReference>
<dbReference type="SMART" id="SM00382">
    <property type="entry name" value="AAA"/>
    <property type="match status" value="1"/>
</dbReference>
<evidence type="ECO:0000256" key="1">
    <source>
        <dbReference type="ARBA" id="ARBA00022448"/>
    </source>
</evidence>
<proteinExistence type="predicted"/>
<evidence type="ECO:0000256" key="3">
    <source>
        <dbReference type="ARBA" id="ARBA00022840"/>
    </source>
</evidence>
<dbReference type="InterPro" id="IPR003439">
    <property type="entry name" value="ABC_transporter-like_ATP-bd"/>
</dbReference>
<dbReference type="PROSITE" id="PS50893">
    <property type="entry name" value="ABC_TRANSPORTER_2"/>
    <property type="match status" value="1"/>
</dbReference>
<dbReference type="EMBL" id="JABEND010000013">
    <property type="protein sequence ID" value="NNG37419.1"/>
    <property type="molecule type" value="Genomic_DNA"/>
</dbReference>
<gene>
    <name evidence="5" type="ORF">HKD39_17265</name>
</gene>
<keyword evidence="2" id="KW-0547">Nucleotide-binding</keyword>
<dbReference type="PANTHER" id="PTHR42794">
    <property type="entry name" value="HEMIN IMPORT ATP-BINDING PROTEIN HMUV"/>
    <property type="match status" value="1"/>
</dbReference>
<evidence type="ECO:0000259" key="4">
    <source>
        <dbReference type="PROSITE" id="PS50893"/>
    </source>
</evidence>
<reference evidence="5 6" key="1">
    <citation type="submission" date="2020-05" db="EMBL/GenBank/DDBJ databases">
        <title>Nakamurella sp. DB0629 isolated from air conditioner.</title>
        <authorList>
            <person name="Kim D.H."/>
            <person name="Kim D.-U."/>
        </authorList>
    </citation>
    <scope>NUCLEOTIDE SEQUENCE [LARGE SCALE GENOMIC DNA]</scope>
    <source>
        <strain evidence="5 6">DB0629</strain>
    </source>
</reference>
<keyword evidence="3 5" id="KW-0067">ATP-binding</keyword>
<accession>A0A849AA68</accession>
<feature type="domain" description="ABC transporter" evidence="4">
    <location>
        <begin position="18"/>
        <end position="255"/>
    </location>
</feature>
<comment type="caution">
    <text evidence="5">The sequence shown here is derived from an EMBL/GenBank/DDBJ whole genome shotgun (WGS) entry which is preliminary data.</text>
</comment>
<dbReference type="GO" id="GO:0016887">
    <property type="term" value="F:ATP hydrolysis activity"/>
    <property type="evidence" value="ECO:0007669"/>
    <property type="project" value="InterPro"/>
</dbReference>
<dbReference type="CDD" id="cd03214">
    <property type="entry name" value="ABC_Iron-Siderophores_B12_Hemin"/>
    <property type="match status" value="1"/>
</dbReference>
<dbReference type="InterPro" id="IPR017871">
    <property type="entry name" value="ABC_transporter-like_CS"/>
</dbReference>
<dbReference type="GO" id="GO:0005524">
    <property type="term" value="F:ATP binding"/>
    <property type="evidence" value="ECO:0007669"/>
    <property type="project" value="UniProtKB-KW"/>
</dbReference>
<dbReference type="InterPro" id="IPR003593">
    <property type="entry name" value="AAA+_ATPase"/>
</dbReference>
<evidence type="ECO:0000256" key="2">
    <source>
        <dbReference type="ARBA" id="ARBA00022741"/>
    </source>
</evidence>
<evidence type="ECO:0000313" key="5">
    <source>
        <dbReference type="EMBL" id="NNG37419.1"/>
    </source>
</evidence>
<dbReference type="Pfam" id="PF00005">
    <property type="entry name" value="ABC_tran"/>
    <property type="match status" value="1"/>
</dbReference>